<dbReference type="Gene3D" id="3.60.40.10">
    <property type="entry name" value="PPM-type phosphatase domain"/>
    <property type="match status" value="1"/>
</dbReference>
<reference evidence="1" key="1">
    <citation type="submission" date="2021-04" db="EMBL/GenBank/DDBJ databases">
        <authorList>
            <person name="Rodrigo-Torres L."/>
            <person name="Arahal R. D."/>
            <person name="Lucena T."/>
        </authorList>
    </citation>
    <scope>NUCLEOTIDE SEQUENCE</scope>
    <source>
        <strain evidence="1">AS29M-1</strain>
    </source>
</reference>
<dbReference type="KEGG" id="ptan:CRYO30217_03593"/>
<accession>A0A916JQI0</accession>
<sequence>MMTYTYKLLSSKTRKFILSMQHLPLKEQKEKLITHFEEWKKHEEQIDDVCVIGYKI</sequence>
<dbReference type="EMBL" id="OU015584">
    <property type="protein sequence ID" value="CAG5087834.1"/>
    <property type="molecule type" value="Genomic_DNA"/>
</dbReference>
<evidence type="ECO:0000313" key="1">
    <source>
        <dbReference type="EMBL" id="CAG5087834.1"/>
    </source>
</evidence>
<dbReference type="AlphaFoldDB" id="A0A916JQI0"/>
<evidence type="ECO:0000313" key="2">
    <source>
        <dbReference type="Proteomes" id="UP000683507"/>
    </source>
</evidence>
<organism evidence="1 2">
    <name type="scientific">Parvicella tangerina</name>
    <dbReference type="NCBI Taxonomy" id="2829795"/>
    <lineage>
        <taxon>Bacteria</taxon>
        <taxon>Pseudomonadati</taxon>
        <taxon>Bacteroidota</taxon>
        <taxon>Flavobacteriia</taxon>
        <taxon>Flavobacteriales</taxon>
        <taxon>Parvicellaceae</taxon>
        <taxon>Parvicella</taxon>
    </lineage>
</organism>
<dbReference type="InterPro" id="IPR036457">
    <property type="entry name" value="PPM-type-like_dom_sf"/>
</dbReference>
<dbReference type="Proteomes" id="UP000683507">
    <property type="component" value="Chromosome"/>
</dbReference>
<proteinExistence type="predicted"/>
<gene>
    <name evidence="1" type="ORF">CRYO30217_03593</name>
</gene>
<name>A0A916JQI0_9FLAO</name>
<protein>
    <submittedName>
        <fullName evidence="1">Uncharacterized protein</fullName>
    </submittedName>
</protein>
<dbReference type="RefSeq" id="WP_258543761.1">
    <property type="nucleotide sequence ID" value="NZ_OU015584.1"/>
</dbReference>
<keyword evidence="2" id="KW-1185">Reference proteome</keyword>